<dbReference type="SUPFAM" id="SSF53639">
    <property type="entry name" value="AraD/HMP-PK domain-like"/>
    <property type="match status" value="1"/>
</dbReference>
<comment type="caution">
    <text evidence="7">The sequence shown here is derived from an EMBL/GenBank/DDBJ whole genome shotgun (WGS) entry which is preliminary data.</text>
</comment>
<dbReference type="EMBL" id="QNVH01000040">
    <property type="protein sequence ID" value="TDA38365.1"/>
    <property type="molecule type" value="Genomic_DNA"/>
</dbReference>
<organism evidence="7 8">
    <name type="scientific">Thermoproteota archaeon</name>
    <dbReference type="NCBI Taxonomy" id="2056631"/>
    <lineage>
        <taxon>Archaea</taxon>
        <taxon>Thermoproteota</taxon>
    </lineage>
</organism>
<dbReference type="NCBIfam" id="TIGR00097">
    <property type="entry name" value="HMP-P_kinase"/>
    <property type="match status" value="1"/>
</dbReference>
<dbReference type="PANTHER" id="PTHR20858">
    <property type="entry name" value="PHOSPHOMETHYLPYRIMIDINE KINASE"/>
    <property type="match status" value="1"/>
</dbReference>
<dbReference type="Pfam" id="PF10120">
    <property type="entry name" value="ThiN"/>
    <property type="match status" value="1"/>
</dbReference>
<dbReference type="Proteomes" id="UP000315399">
    <property type="component" value="Unassembled WGS sequence"/>
</dbReference>
<dbReference type="InterPro" id="IPR004399">
    <property type="entry name" value="HMP/HMP-P_kinase_dom"/>
</dbReference>
<dbReference type="InterPro" id="IPR013749">
    <property type="entry name" value="PM/HMP-P_kinase-1"/>
</dbReference>
<gene>
    <name evidence="7" type="ORF">DSO08_04310</name>
</gene>
<keyword evidence="3 7" id="KW-0418">Kinase</keyword>
<evidence type="ECO:0000313" key="8">
    <source>
        <dbReference type="Proteomes" id="UP000315399"/>
    </source>
</evidence>
<sequence>MKSEIPSVLTIAGSDSGGGAGIEADLKTFASIGVHGLVALTAVTAQNTTGVVGVHEIPPEMVGLQIEAVVNDIGVDFAKTGMLSSSAIIKEVARSIKRFGLKVVVDPVMVAKSGAPLLRSDAVHSLKEDLIPLAEVVTPNLDEAEVLTGMKIQTVEDSIRAGKQILSFGPRAVVVKGGHLKGDAVDVLCLSDGSVKEFRSPRVDSPTTHGTGCTFSSAIAAYLALGLSVEDAVREAKNFVLNAILYGLKIGKGVGPVEPISNLKIDAERYRVLARMQDALSILESSESLAQLVPECQINLVMALPSPYARNAEAVCGVPGRITNVGGRLRASSCPAFGASKHVASVVITLMQYDPTMRSAMNIRYSKEIISACEKLGWTVGYYDRTKEPPEVKEKEGATIPWGVKEAIKSAGRVPDVIYHTGDLGKEPMVVLLGRDPVEVVMRALKLSKSLCSHQAPQV</sequence>
<evidence type="ECO:0000256" key="4">
    <source>
        <dbReference type="ARBA" id="ARBA00022840"/>
    </source>
</evidence>
<dbReference type="Gene3D" id="3.40.1190.20">
    <property type="match status" value="1"/>
</dbReference>
<dbReference type="GO" id="GO:0005829">
    <property type="term" value="C:cytosol"/>
    <property type="evidence" value="ECO:0007669"/>
    <property type="project" value="TreeGrafter"/>
</dbReference>
<dbReference type="Pfam" id="PF08543">
    <property type="entry name" value="Phos_pyr_kin"/>
    <property type="match status" value="1"/>
</dbReference>
<dbReference type="AlphaFoldDB" id="A0A523BBS5"/>
<keyword evidence="1" id="KW-0808">Transferase</keyword>
<feature type="domain" description="Pyridoxamine kinase/Phosphomethylpyrimidine kinase" evidence="5">
    <location>
        <begin position="15"/>
        <end position="257"/>
    </location>
</feature>
<keyword evidence="4" id="KW-0067">ATP-binding</keyword>
<reference evidence="7 8" key="1">
    <citation type="journal article" date="2019" name="Nat. Microbiol.">
        <title>Expanding anaerobic alkane metabolism in the domain of Archaea.</title>
        <authorList>
            <person name="Wang Y."/>
            <person name="Wegener G."/>
            <person name="Hou J."/>
            <person name="Wang F."/>
            <person name="Xiao X."/>
        </authorList>
    </citation>
    <scope>NUCLEOTIDE SEQUENCE [LARGE SCALE GENOMIC DNA]</scope>
    <source>
        <strain evidence="7">WYZ-LMO10</strain>
    </source>
</reference>
<dbReference type="InterPro" id="IPR029056">
    <property type="entry name" value="Ribokinase-like"/>
</dbReference>
<dbReference type="GO" id="GO:0009228">
    <property type="term" value="P:thiamine biosynthetic process"/>
    <property type="evidence" value="ECO:0007669"/>
    <property type="project" value="InterPro"/>
</dbReference>
<feature type="domain" description="Thiamine-phosphate synthase ThiN" evidence="6">
    <location>
        <begin position="276"/>
        <end position="445"/>
    </location>
</feature>
<dbReference type="InterPro" id="IPR036409">
    <property type="entry name" value="Aldolase_II/adducin_N_sf"/>
</dbReference>
<evidence type="ECO:0000256" key="1">
    <source>
        <dbReference type="ARBA" id="ARBA00022679"/>
    </source>
</evidence>
<evidence type="ECO:0000313" key="7">
    <source>
        <dbReference type="EMBL" id="TDA38365.1"/>
    </source>
</evidence>
<dbReference type="GO" id="GO:0005524">
    <property type="term" value="F:ATP binding"/>
    <property type="evidence" value="ECO:0007669"/>
    <property type="project" value="UniProtKB-KW"/>
</dbReference>
<dbReference type="CDD" id="cd01169">
    <property type="entry name" value="HMPP_kinase"/>
    <property type="match status" value="1"/>
</dbReference>
<name>A0A523BBS5_9CREN</name>
<dbReference type="GO" id="GO:0008902">
    <property type="term" value="F:hydroxymethylpyrimidine kinase activity"/>
    <property type="evidence" value="ECO:0007669"/>
    <property type="project" value="TreeGrafter"/>
</dbReference>
<evidence type="ECO:0000256" key="2">
    <source>
        <dbReference type="ARBA" id="ARBA00022741"/>
    </source>
</evidence>
<dbReference type="InterPro" id="IPR019293">
    <property type="entry name" value="ThiN"/>
</dbReference>
<dbReference type="FunFam" id="3.40.1190.20:FF:000003">
    <property type="entry name" value="Phosphomethylpyrimidine kinase ThiD"/>
    <property type="match status" value="1"/>
</dbReference>
<evidence type="ECO:0000256" key="3">
    <source>
        <dbReference type="ARBA" id="ARBA00022777"/>
    </source>
</evidence>
<dbReference type="NCBIfam" id="NF006346">
    <property type="entry name" value="PRK08573.1"/>
    <property type="match status" value="1"/>
</dbReference>
<dbReference type="GO" id="GO:0008972">
    <property type="term" value="F:phosphomethylpyrimidine kinase activity"/>
    <property type="evidence" value="ECO:0007669"/>
    <property type="project" value="InterPro"/>
</dbReference>
<evidence type="ECO:0000259" key="5">
    <source>
        <dbReference type="Pfam" id="PF08543"/>
    </source>
</evidence>
<dbReference type="PANTHER" id="PTHR20858:SF17">
    <property type="entry name" value="HYDROXYMETHYLPYRIMIDINE_PHOSPHOMETHYLPYRIMIDINE KINASE THI20-RELATED"/>
    <property type="match status" value="1"/>
</dbReference>
<accession>A0A523BBS5</accession>
<proteinExistence type="predicted"/>
<evidence type="ECO:0000259" key="6">
    <source>
        <dbReference type="Pfam" id="PF10120"/>
    </source>
</evidence>
<dbReference type="SUPFAM" id="SSF53613">
    <property type="entry name" value="Ribokinase-like"/>
    <property type="match status" value="1"/>
</dbReference>
<dbReference type="Gene3D" id="3.40.225.10">
    <property type="entry name" value="Class II aldolase/adducin N-terminal domain"/>
    <property type="match status" value="1"/>
</dbReference>
<protein>
    <submittedName>
        <fullName evidence="7">Bifunctional hydroxymethylpyrimidine kinase/phosphomethylpyrimidine kinase</fullName>
    </submittedName>
</protein>
<keyword evidence="2" id="KW-0547">Nucleotide-binding</keyword>